<dbReference type="EMBL" id="JAUJFL010000009">
    <property type="protein sequence ID" value="KAK2597510.1"/>
    <property type="molecule type" value="Genomic_DNA"/>
</dbReference>
<evidence type="ECO:0000256" key="1">
    <source>
        <dbReference type="ARBA" id="ARBA00022679"/>
    </source>
</evidence>
<protein>
    <recommendedName>
        <fullName evidence="4">Aromatic prenyltransferase</fullName>
    </recommendedName>
</protein>
<dbReference type="GO" id="GO:0016765">
    <property type="term" value="F:transferase activity, transferring alkyl or aryl (other than methyl) groups"/>
    <property type="evidence" value="ECO:0007669"/>
    <property type="project" value="InterPro"/>
</dbReference>
<dbReference type="SFLD" id="SFLDS00036">
    <property type="entry name" value="Aromatic_Prenyltransferase"/>
    <property type="match status" value="1"/>
</dbReference>
<organism evidence="2 3">
    <name type="scientific">Phomopsis amygdali</name>
    <name type="common">Fusicoccum amygdali</name>
    <dbReference type="NCBI Taxonomy" id="1214568"/>
    <lineage>
        <taxon>Eukaryota</taxon>
        <taxon>Fungi</taxon>
        <taxon>Dikarya</taxon>
        <taxon>Ascomycota</taxon>
        <taxon>Pezizomycotina</taxon>
        <taxon>Sordariomycetes</taxon>
        <taxon>Sordariomycetidae</taxon>
        <taxon>Diaporthales</taxon>
        <taxon>Diaporthaceae</taxon>
        <taxon>Diaporthe</taxon>
    </lineage>
</organism>
<evidence type="ECO:0000313" key="3">
    <source>
        <dbReference type="Proteomes" id="UP001265746"/>
    </source>
</evidence>
<gene>
    <name evidence="2" type="ORF">N8I77_012292</name>
</gene>
<dbReference type="Pfam" id="PF11991">
    <property type="entry name" value="Trp_DMAT"/>
    <property type="match status" value="1"/>
</dbReference>
<keyword evidence="1" id="KW-0808">Transferase</keyword>
<dbReference type="NCBIfam" id="TIGR03429">
    <property type="entry name" value="arom_pren_DMATS"/>
    <property type="match status" value="1"/>
</dbReference>
<dbReference type="InterPro" id="IPR033964">
    <property type="entry name" value="ABBA"/>
</dbReference>
<keyword evidence="3" id="KW-1185">Reference proteome</keyword>
<dbReference type="AlphaFoldDB" id="A0AAD9VXE0"/>
<name>A0AAD9VXE0_PHOAM</name>
<dbReference type="PANTHER" id="PTHR40627:SF5">
    <property type="entry name" value="INDOLE PRENYLTRANSFERASE TDIB"/>
    <property type="match status" value="1"/>
</dbReference>
<evidence type="ECO:0000313" key="2">
    <source>
        <dbReference type="EMBL" id="KAK2597510.1"/>
    </source>
</evidence>
<comment type="caution">
    <text evidence="2">The sequence shown here is derived from an EMBL/GenBank/DDBJ whole genome shotgun (WGS) entry which is preliminary data.</text>
</comment>
<evidence type="ECO:0008006" key="4">
    <source>
        <dbReference type="Google" id="ProtNLM"/>
    </source>
</evidence>
<dbReference type="SFLD" id="SFLDG01162">
    <property type="entry name" value="I"/>
    <property type="match status" value="1"/>
</dbReference>
<dbReference type="InterPro" id="IPR017795">
    <property type="entry name" value="ABBA_NscD-like"/>
</dbReference>
<proteinExistence type="predicted"/>
<dbReference type="GO" id="GO:0009820">
    <property type="term" value="P:alkaloid metabolic process"/>
    <property type="evidence" value="ECO:0007669"/>
    <property type="project" value="InterPro"/>
</dbReference>
<reference evidence="2" key="1">
    <citation type="submission" date="2023-06" db="EMBL/GenBank/DDBJ databases">
        <authorList>
            <person name="Noh H."/>
        </authorList>
    </citation>
    <scope>NUCLEOTIDE SEQUENCE</scope>
    <source>
        <strain evidence="2">DUCC20226</strain>
    </source>
</reference>
<sequence length="447" mass="50182">MVRLAEDDEPAWAARVNGFSEHSDSKANGLTTTKIGGLDAPTHPDHNWWWQRTAPLLATLLRSAGSYTYEQQIDHMRAYRDAVVPTYGPPTPQTTIRPLLTMDGSPFEPSWNFQNDGSVVRYSFEPLLPNDDPENPFPGDKITTLLPLLRYVAPGADTRWFEQVWSRWFVHEKNEVAAAKAALPPHKPRAPQIFVAFDMKGAERIMKVYLFPVLKHLATGISSEELTWSTIRDLKPGGEGFTKVVDKLSTFLAGYKEHIPVEMIAIDCIDPAKARIKVYARTKSNSINTIRDVCTLGGLQMDESTMRGVENLSKIWHLLLDEPTGIAADQSKPPRFPKDHHVGICFVFEMRPGQDRIEVKCHLPWVQTNSNDIRTTANFTEALELLGYERHASKYARGALAAAMIPGMDFSKPGALSYTSYNYGRGHLGYGDYISSYFSPMCQGYDQ</sequence>
<dbReference type="Proteomes" id="UP001265746">
    <property type="component" value="Unassembled WGS sequence"/>
</dbReference>
<dbReference type="CDD" id="cd13929">
    <property type="entry name" value="PT-DMATS_CymD"/>
    <property type="match status" value="1"/>
</dbReference>
<dbReference type="PANTHER" id="PTHR40627">
    <property type="entry name" value="INDOLE PRENYLTRANSFERASE TDIB-RELATED"/>
    <property type="match status" value="1"/>
</dbReference>
<accession>A0AAD9VXE0</accession>